<reference evidence="1" key="1">
    <citation type="journal article" date="2022" name="Front. Genet.">
        <title>Chromosome-Scale Assembly of the Dendrobium nobile Genome Provides Insights Into the Molecular Mechanism of the Biosynthesis of the Medicinal Active Ingredient of Dendrobium.</title>
        <authorList>
            <person name="Xu Q."/>
            <person name="Niu S.-C."/>
            <person name="Li K.-L."/>
            <person name="Zheng P.-J."/>
            <person name="Zhang X.-J."/>
            <person name="Jia Y."/>
            <person name="Liu Y."/>
            <person name="Niu Y.-X."/>
            <person name="Yu L.-H."/>
            <person name="Chen D.-F."/>
            <person name="Zhang G.-Q."/>
        </authorList>
    </citation>
    <scope>NUCLEOTIDE SEQUENCE</scope>
    <source>
        <tissue evidence="1">Leaf</tissue>
    </source>
</reference>
<sequence length="67" mass="7536">MPLHPLNTLCNNCTPSTSFTCSSFLLPHPFLFPFSANPFTSPMASFEAFSYTFFQYQLLLSPLHALT</sequence>
<comment type="caution">
    <text evidence="1">The sequence shown here is derived from an EMBL/GenBank/DDBJ whole genome shotgun (WGS) entry which is preliminary data.</text>
</comment>
<name>A0A8T3AIF5_DENNO</name>
<gene>
    <name evidence="1" type="ORF">KFK09_022104</name>
</gene>
<keyword evidence="2" id="KW-1185">Reference proteome</keyword>
<evidence type="ECO:0000313" key="2">
    <source>
        <dbReference type="Proteomes" id="UP000829196"/>
    </source>
</evidence>
<accession>A0A8T3AIF5</accession>
<evidence type="ECO:0000313" key="1">
    <source>
        <dbReference type="EMBL" id="KAI0495801.1"/>
    </source>
</evidence>
<dbReference type="AlphaFoldDB" id="A0A8T3AIF5"/>
<proteinExistence type="predicted"/>
<organism evidence="1 2">
    <name type="scientific">Dendrobium nobile</name>
    <name type="common">Orchid</name>
    <dbReference type="NCBI Taxonomy" id="94219"/>
    <lineage>
        <taxon>Eukaryota</taxon>
        <taxon>Viridiplantae</taxon>
        <taxon>Streptophyta</taxon>
        <taxon>Embryophyta</taxon>
        <taxon>Tracheophyta</taxon>
        <taxon>Spermatophyta</taxon>
        <taxon>Magnoliopsida</taxon>
        <taxon>Liliopsida</taxon>
        <taxon>Asparagales</taxon>
        <taxon>Orchidaceae</taxon>
        <taxon>Epidendroideae</taxon>
        <taxon>Malaxideae</taxon>
        <taxon>Dendrobiinae</taxon>
        <taxon>Dendrobium</taxon>
    </lineage>
</organism>
<dbReference type="Proteomes" id="UP000829196">
    <property type="component" value="Unassembled WGS sequence"/>
</dbReference>
<dbReference type="EMBL" id="JAGYWB010000016">
    <property type="protein sequence ID" value="KAI0495801.1"/>
    <property type="molecule type" value="Genomic_DNA"/>
</dbReference>
<protein>
    <submittedName>
        <fullName evidence="1">Uncharacterized protein</fullName>
    </submittedName>
</protein>